<reference evidence="1" key="1">
    <citation type="journal article" date="2021" name="Proc. Natl. Acad. Sci. U.S.A.">
        <title>A Catalog of Tens of Thousands of Viruses from Human Metagenomes Reveals Hidden Associations with Chronic Diseases.</title>
        <authorList>
            <person name="Tisza M.J."/>
            <person name="Buck C.B."/>
        </authorList>
    </citation>
    <scope>NUCLEOTIDE SEQUENCE</scope>
    <source>
        <strain evidence="1">CtBDS4</strain>
    </source>
</reference>
<proteinExistence type="predicted"/>
<name>A0A8S5LEC5_9CAUD</name>
<organism evidence="1">
    <name type="scientific">Myoviridae sp. ctBDS4</name>
    <dbReference type="NCBI Taxonomy" id="2823537"/>
    <lineage>
        <taxon>Viruses</taxon>
        <taxon>Duplodnaviria</taxon>
        <taxon>Heunggongvirae</taxon>
        <taxon>Uroviricota</taxon>
        <taxon>Caudoviricetes</taxon>
    </lineage>
</organism>
<dbReference type="EMBL" id="BK014700">
    <property type="protein sequence ID" value="DAD68372.1"/>
    <property type="molecule type" value="Genomic_DNA"/>
</dbReference>
<accession>A0A8S5LEC5</accession>
<sequence>MKALIRTNIKLSGNIKITVGDKGSTLLIGTLDSLERSESIQAGTSFPQDVSTLSKILGHTGMHSFGKSEQELPVTESDTRYLSSSYGCLRNEDFRIKDDFRIFAPLWVEKELPKYFLIYKCRVMYKDLYETIKSSTLIEQYNLTSGSLGKYLSSIMHNKDRKELPVYFNVKSKEMTYFGIDTKTGVFTSKTEPLKDSIGVVTLDDEQIISGFERLGLISTSVLNLEFGFSDESDDTGKWIYFGVYSDVEEVEEVVIDTEKTLESLKIPHTKNIVPFGLEKVSKLVFRNEIKKEKGIQIIKSEDDLLYDFYKNEDGSCILETSMDISPVPKISIPSEYDEAKGSFGFIEVVGELDYGDSVYIRKNGIITIEIVADDLPLIEEHTSGKATDMIFNHRGTKSEITKAIAQAIRNTLDEDSILEVVELKESILIRELYFSTHKWEIISTTENIKTVNLSGGGKDDGSRVVIPIEHSTKISKDDYLLTKDGYSEVIGVTNSINDIKIIDSVAVSIENEKDSIYYGVEGHEIIHEKGLLTPYRRPKTVICTLKPLSIVDFAFFQTEDIENLRTEHTEFYAIKEIKENEIYFVFGNGSIAYNKVRYSTGSSFVGVKGYTTYRVLEGTPTVVPEITNNDLELKTFPGLSKIEGDKHKSRHIEYSEYSILEERKLRELLYKNKVYPYICRWNIKTSELSTNVVPRISTNLTHGVSMGIPSITTKIPTPELHTHEWYHIGGTKQKGASYFVDKFSILDFTKTPGYFENYYLKNKATSGYSVVDSEGNVFFRGVHLNVGKNFAGYKFSVLLQVNNELLSPLKHSILINEDDRAIQVLSEVTLEDYKVEGGLSYSLLYMIKSLKTKHSNGKIKYGKKLRIPNTGGVDFVGKDELYGVELYNRVTGVNFTTGYLEFSSPLQIKDCVKENDNKDYGTLIGYTQTGTLVSTNDNTETGDKYRIQSDYGKEFPMITSVEKTGIITKDYSGKNLYFISDFSFPVLRLSTFEELKRSVDLRELRWIQVSGGKEYYSKIMELISASAILDALTSGVKTDYSYFYKISGGESIPISPIKMEVFPAHSMEVKKEYFTEEKSELIPVLSTTVSYFEVKSKDINGIKINRVSGWGIPEFKEIVSFKKEDRNFSWNDLKHSDGILKIKNWKTFSMSWNDLLSKVKGTEVTSGETFELTEYRKSMRKDFKTIERIYPELGEYSIEKTSIIPTMQDNIDVVEKREYLCSKWYKIPRNIKIENNSVVEILDHSESTITLRYSFLSILQGMLDIEDKDILKNILRLYKVTPVIYGLENVDIEIEAELGFEDILNAGYTEYKIHTRQSPEVGEITASIKSGTNLRIYTIIKLHRI</sequence>
<evidence type="ECO:0000313" key="1">
    <source>
        <dbReference type="EMBL" id="DAD68372.1"/>
    </source>
</evidence>
<protein>
    <submittedName>
        <fullName evidence="1">Uncharacterized protein</fullName>
    </submittedName>
</protein>